<gene>
    <name evidence="2" type="ORF">E6C55_23430</name>
</gene>
<evidence type="ECO:0000313" key="3">
    <source>
        <dbReference type="Proteomes" id="UP000310636"/>
    </source>
</evidence>
<dbReference type="InterPro" id="IPR028098">
    <property type="entry name" value="Glyco_trans_4-like_N"/>
</dbReference>
<feature type="domain" description="Glycosyltransferase subfamily 4-like N-terminal" evidence="1">
    <location>
        <begin position="56"/>
        <end position="164"/>
    </location>
</feature>
<dbReference type="Pfam" id="PF13579">
    <property type="entry name" value="Glyco_trans_4_4"/>
    <property type="match status" value="1"/>
</dbReference>
<evidence type="ECO:0000313" key="2">
    <source>
        <dbReference type="EMBL" id="THF74904.1"/>
    </source>
</evidence>
<sequence>MEMSPLALVDNGNRGAEAKQEAFGEVIGEAIGEVIGFATQGSGSDDENRLRELLSGLPARMVPFDRGSKLGNVWRIARLMRRERPSAVVMEGTGIAGGLGLLLGSLLSRVPYIVSSGDAVGPFISSHYRLLGALFHLYEKLLYRRATGFIGWSPYLTGRALSYGTRFAMTAAGWAPFVPGEAERRQSRQRIRERLGIPQEQLVVGIVGSLNWNGRAGYCYGYELVMALRELERKDITALIVGDGSGMMRLAKLAEGHDNIRLIGRVPREEVPAYLSAMDLASLPQSVDQVGSFRYTTKISEYMAAGLPILTGKLPMAYDLGGSGMLRLNGLKPWEPRYIESLRERLRRLEPEELRRLRAEVPRESNVFNREKQVRIVGEFVRDIVSEQTKEE</sequence>
<organism evidence="2 3">
    <name type="scientific">Cohnella fermenti</name>
    <dbReference type="NCBI Taxonomy" id="2565925"/>
    <lineage>
        <taxon>Bacteria</taxon>
        <taxon>Bacillati</taxon>
        <taxon>Bacillota</taxon>
        <taxon>Bacilli</taxon>
        <taxon>Bacillales</taxon>
        <taxon>Paenibacillaceae</taxon>
        <taxon>Cohnella</taxon>
    </lineage>
</organism>
<accession>A0A4S4BJX8</accession>
<reference evidence="2 3" key="1">
    <citation type="submission" date="2019-04" db="EMBL/GenBank/DDBJ databases">
        <title>Cohnella sp. nov. isolated from preserved vegetables.</title>
        <authorList>
            <person name="Lin S.-Y."/>
            <person name="Hung M.-H."/>
            <person name="Young C.-C."/>
        </authorList>
    </citation>
    <scope>NUCLEOTIDE SEQUENCE [LARGE SCALE GENOMIC DNA]</scope>
    <source>
        <strain evidence="2 3">CC-MHH1044</strain>
    </source>
</reference>
<dbReference type="EMBL" id="SSOB01000036">
    <property type="protein sequence ID" value="THF74904.1"/>
    <property type="molecule type" value="Genomic_DNA"/>
</dbReference>
<keyword evidence="3" id="KW-1185">Reference proteome</keyword>
<comment type="caution">
    <text evidence="2">The sequence shown here is derived from an EMBL/GenBank/DDBJ whole genome shotgun (WGS) entry which is preliminary data.</text>
</comment>
<keyword evidence="2" id="KW-0808">Transferase</keyword>
<proteinExistence type="predicted"/>
<protein>
    <submittedName>
        <fullName evidence="2">Glycosyltransferase family 4 protein</fullName>
    </submittedName>
</protein>
<name>A0A4S4BJX8_9BACL</name>
<dbReference type="SUPFAM" id="SSF53756">
    <property type="entry name" value="UDP-Glycosyltransferase/glycogen phosphorylase"/>
    <property type="match status" value="1"/>
</dbReference>
<dbReference type="Proteomes" id="UP000310636">
    <property type="component" value="Unassembled WGS sequence"/>
</dbReference>
<dbReference type="PANTHER" id="PTHR12526">
    <property type="entry name" value="GLYCOSYLTRANSFERASE"/>
    <property type="match status" value="1"/>
</dbReference>
<evidence type="ECO:0000259" key="1">
    <source>
        <dbReference type="Pfam" id="PF13579"/>
    </source>
</evidence>
<dbReference type="OrthoDB" id="9811902at2"/>
<dbReference type="Pfam" id="PF13692">
    <property type="entry name" value="Glyco_trans_1_4"/>
    <property type="match status" value="1"/>
</dbReference>
<dbReference type="GO" id="GO:0016740">
    <property type="term" value="F:transferase activity"/>
    <property type="evidence" value="ECO:0007669"/>
    <property type="project" value="UniProtKB-KW"/>
</dbReference>
<dbReference type="AlphaFoldDB" id="A0A4S4BJX8"/>
<dbReference type="Gene3D" id="3.40.50.2000">
    <property type="entry name" value="Glycogen Phosphorylase B"/>
    <property type="match status" value="1"/>
</dbReference>